<feature type="domain" description="HAMP" evidence="7">
    <location>
        <begin position="608"/>
        <end position="660"/>
    </location>
</feature>
<keyword evidence="9" id="KW-1185">Reference proteome</keyword>
<proteinExistence type="inferred from homology"/>
<evidence type="ECO:0000259" key="7">
    <source>
        <dbReference type="PROSITE" id="PS50885"/>
    </source>
</evidence>
<dbReference type="SUPFAM" id="SSF58104">
    <property type="entry name" value="Methyl-accepting chemotaxis protein (MCP) signaling domain"/>
    <property type="match status" value="1"/>
</dbReference>
<dbReference type="PANTHER" id="PTHR43531:SF11">
    <property type="entry name" value="METHYL-ACCEPTING CHEMOTAXIS PROTEIN 3"/>
    <property type="match status" value="1"/>
</dbReference>
<reference evidence="8 9" key="1">
    <citation type="journal article" date="2020" name="mSystems">
        <title>Defining Genomic and Predicted Metabolic Features of the Acetobacterium Genus.</title>
        <authorList>
            <person name="Ross D.E."/>
            <person name="Marshall C.W."/>
            <person name="Gulliver D."/>
            <person name="May H.D."/>
            <person name="Norman R.S."/>
        </authorList>
    </citation>
    <scope>NUCLEOTIDE SEQUENCE [LARGE SCALE GENOMIC DNA]</scope>
    <source>
        <strain evidence="8 9">DSM 4132</strain>
    </source>
</reference>
<dbReference type="SMART" id="SM00283">
    <property type="entry name" value="MA"/>
    <property type="match status" value="1"/>
</dbReference>
<evidence type="ECO:0000259" key="6">
    <source>
        <dbReference type="PROSITE" id="PS50111"/>
    </source>
</evidence>
<dbReference type="Pfam" id="PF00672">
    <property type="entry name" value="HAMP"/>
    <property type="match status" value="1"/>
</dbReference>
<dbReference type="InterPro" id="IPR003660">
    <property type="entry name" value="HAMP_dom"/>
</dbReference>
<dbReference type="SUPFAM" id="SSF158472">
    <property type="entry name" value="HAMP domain-like"/>
    <property type="match status" value="1"/>
</dbReference>
<gene>
    <name evidence="8" type="ORF">GH811_14720</name>
</gene>
<name>A0ABR6Z033_9FIRM</name>
<feature type="region of interest" description="Disordered" evidence="4">
    <location>
        <begin position="918"/>
        <end position="949"/>
    </location>
</feature>
<keyword evidence="3" id="KW-0807">Transducer</keyword>
<evidence type="ECO:0000256" key="1">
    <source>
        <dbReference type="ARBA" id="ARBA00022500"/>
    </source>
</evidence>
<sequence length="949" mass="102633">MKIGAKLIVSFIIVALITGAVGVVGIMNLQKLQNSNKILYEKMTLPIAEVGQISTSYQRMRVIVRDMIIENSPELIQSNADKVIIRNGEIDEAAAAFQETIVDPEMQAIFDEFVEARKVLAQEFEKVKELAIQNRDAEAFALLADTGSYEIAASVQMDLINELVPMKLEEAQQGAELDAAAANAAMTTMIIVTLIAFAVAITFGLVLRSMISKPLQQANQMIKEMSLGHFTMRLNMNRKDEIGEMAESMDTFSDEIQTVVIGTMNQISNGDVSTNVEPRDAQDELSPALKLTIETIRNLISEATMLSNAAIAGQWETRGDADAFNGGFKEIVEGVNATLDTVVDKMVWYEAIIDAIPFPLHVTDNDMKWTFMNKPFEDLMIANGVIKDRTSACGMDCYNANADICRTEGCGIRRLVDQGLNDSYFEWVGRSNKQDTAYLKNKKGENIGFVEIVTDLTPIIRVSDYTKSEVSRLGNNLIRLSAGDLDFDMNVGEADEYTTEVSAQFHEIGNTLGEVKNSVDNLVSDATMLAEAGIAGRLNTRADASRHQGDFARIVDGVNATLDAVVEPVQEASATLKELAQGNLNTGMVGHYNGDYTLIKDNMNQTVAFLKRYVDEIAHTLEEMGRGNLNQQITTDYLGDFQAIKTALNDITSNLSETMTEINVAAGQVDMGAKQISDGGQALSQGTTEQASAIQELTASIEEVAAETKRNAMNANQANELAVNVRTNAEKGNSQMSTMIGAMGDINDSSNNISKIIKVIDDIAFQTNILALNAAVEAARAGQHGKGFAVVAEEVRTLAARSAEAAKETTGLIEGSIDKVSIGTKIADDTAESLREILSQIDKVAGLVGTIAQASNDQASEIAQITQGIEQVSQVVQTNSATAEESAAASEELSGQAEMLKHMVEAFQLKAKSDAVKTPRNVSAPSVKPAATPTPEPSIILDDMEMDKY</sequence>
<accession>A0ABR6Z033</accession>
<dbReference type="PROSITE" id="PS50885">
    <property type="entry name" value="HAMP"/>
    <property type="match status" value="2"/>
</dbReference>
<dbReference type="Gene3D" id="1.10.287.950">
    <property type="entry name" value="Methyl-accepting chemotaxis protein"/>
    <property type="match status" value="1"/>
</dbReference>
<keyword evidence="1" id="KW-0145">Chemotaxis</keyword>
<feature type="domain" description="HAMP" evidence="7">
    <location>
        <begin position="209"/>
        <end position="261"/>
    </location>
</feature>
<dbReference type="InterPro" id="IPR024478">
    <property type="entry name" value="HlyB_4HB_MCP"/>
</dbReference>
<dbReference type="PANTHER" id="PTHR43531">
    <property type="entry name" value="PROTEIN ICFG"/>
    <property type="match status" value="1"/>
</dbReference>
<comment type="similarity">
    <text evidence="2">Belongs to the methyl-accepting chemotaxis (MCP) protein family.</text>
</comment>
<feature type="domain" description="Methyl-accepting transducer" evidence="6">
    <location>
        <begin position="665"/>
        <end position="894"/>
    </location>
</feature>
<dbReference type="CDD" id="cd06225">
    <property type="entry name" value="HAMP"/>
    <property type="match status" value="1"/>
</dbReference>
<dbReference type="Gene3D" id="6.10.340.10">
    <property type="match status" value="1"/>
</dbReference>
<dbReference type="Pfam" id="PF12729">
    <property type="entry name" value="4HB_MCP_1"/>
    <property type="match status" value="1"/>
</dbReference>
<dbReference type="PROSITE" id="PS50111">
    <property type="entry name" value="CHEMOTAXIS_TRANSDUC_2"/>
    <property type="match status" value="1"/>
</dbReference>
<dbReference type="InterPro" id="IPR004089">
    <property type="entry name" value="MCPsignal_dom"/>
</dbReference>
<keyword evidence="5" id="KW-0472">Membrane</keyword>
<comment type="caution">
    <text evidence="8">The sequence shown here is derived from an EMBL/GenBank/DDBJ whole genome shotgun (WGS) entry which is preliminary data.</text>
</comment>
<evidence type="ECO:0000256" key="4">
    <source>
        <dbReference type="SAM" id="MobiDB-lite"/>
    </source>
</evidence>
<dbReference type="Pfam" id="PF18947">
    <property type="entry name" value="HAMP_2"/>
    <property type="match status" value="2"/>
</dbReference>
<evidence type="ECO:0000256" key="5">
    <source>
        <dbReference type="SAM" id="Phobius"/>
    </source>
</evidence>
<evidence type="ECO:0000313" key="8">
    <source>
        <dbReference type="EMBL" id="MBC3900866.1"/>
    </source>
</evidence>
<dbReference type="Proteomes" id="UP000622405">
    <property type="component" value="Unassembled WGS sequence"/>
</dbReference>
<protein>
    <submittedName>
        <fullName evidence="8">HAMP domain-containing protein</fullName>
    </submittedName>
</protein>
<dbReference type="CDD" id="cd11386">
    <property type="entry name" value="MCP_signal"/>
    <property type="match status" value="1"/>
</dbReference>
<dbReference type="Gene3D" id="1.20.120.1530">
    <property type="match status" value="2"/>
</dbReference>
<evidence type="ECO:0000256" key="2">
    <source>
        <dbReference type="ARBA" id="ARBA00029447"/>
    </source>
</evidence>
<dbReference type="SMART" id="SM00304">
    <property type="entry name" value="HAMP"/>
    <property type="match status" value="3"/>
</dbReference>
<keyword evidence="5" id="KW-0812">Transmembrane</keyword>
<dbReference type="InterPro" id="IPR051310">
    <property type="entry name" value="MCP_chemotaxis"/>
</dbReference>
<dbReference type="Pfam" id="PF00015">
    <property type="entry name" value="MCPsignal"/>
    <property type="match status" value="1"/>
</dbReference>
<feature type="transmembrane region" description="Helical" evidence="5">
    <location>
        <begin position="184"/>
        <end position="207"/>
    </location>
</feature>
<dbReference type="EMBL" id="WJBE01000017">
    <property type="protein sequence ID" value="MBC3900866.1"/>
    <property type="molecule type" value="Genomic_DNA"/>
</dbReference>
<evidence type="ECO:0000256" key="3">
    <source>
        <dbReference type="PROSITE-ProRule" id="PRU00284"/>
    </source>
</evidence>
<keyword evidence="5" id="KW-1133">Transmembrane helix</keyword>
<evidence type="ECO:0000313" key="9">
    <source>
        <dbReference type="Proteomes" id="UP000622405"/>
    </source>
</evidence>
<organism evidence="8 9">
    <name type="scientific">Acetobacterium malicum</name>
    <dbReference type="NCBI Taxonomy" id="52692"/>
    <lineage>
        <taxon>Bacteria</taxon>
        <taxon>Bacillati</taxon>
        <taxon>Bacillota</taxon>
        <taxon>Clostridia</taxon>
        <taxon>Eubacteriales</taxon>
        <taxon>Eubacteriaceae</taxon>
        <taxon>Acetobacterium</taxon>
    </lineage>
</organism>